<dbReference type="GO" id="GO:0009062">
    <property type="term" value="P:fatty acid catabolic process"/>
    <property type="evidence" value="ECO:0007669"/>
    <property type="project" value="InterPro"/>
</dbReference>
<dbReference type="InterPro" id="IPR036291">
    <property type="entry name" value="NAD(P)-bd_dom_sf"/>
</dbReference>
<dbReference type="RefSeq" id="WP_169562463.1">
    <property type="nucleotide sequence ID" value="NZ_JAAXYH010000001.1"/>
</dbReference>
<evidence type="ECO:0000256" key="2">
    <source>
        <dbReference type="ARBA" id="ARBA00022857"/>
    </source>
</evidence>
<evidence type="ECO:0000313" key="5">
    <source>
        <dbReference type="Proteomes" id="UP000737113"/>
    </source>
</evidence>
<dbReference type="PANTHER" id="PTHR43296:SF2">
    <property type="entry name" value="PEROXISOMAL 2,4-DIENOYL-COA REDUCTASE [(3E)-ENOYL-COA-PRODUCING]"/>
    <property type="match status" value="1"/>
</dbReference>
<keyword evidence="2" id="KW-0521">NADP</keyword>
<name>A0A972FV78_9GAMM</name>
<keyword evidence="5" id="KW-1185">Reference proteome</keyword>
<sequence length="267" mass="27105">MFDYQGKKVVVIGGTSGINLAIALAFAGAGASVAVASRSQTKVDAALAQLQLANPNGHHLGVSLDVRDLEGLKAGFADIAAAFGHIDVLVSGAAGNFPASAANLSENGFKSVMDIDLLGSFQVLKQAYPLLRRPKGCIIQISAPQAFIAMPMQVHVCAAKAGVDMLTRTLAMEWGAEGLRINSIVPGPIAGTEGFNRLAPGEKLQAQVAQSVPLKRNGTGDDIANAALFLASDLASYITGAVVPVDGGWSLGGASSAMAALGALAAK</sequence>
<dbReference type="Pfam" id="PF13561">
    <property type="entry name" value="adh_short_C2"/>
    <property type="match status" value="1"/>
</dbReference>
<dbReference type="Proteomes" id="UP000737113">
    <property type="component" value="Unassembled WGS sequence"/>
</dbReference>
<dbReference type="FunFam" id="3.40.50.720:FF:000084">
    <property type="entry name" value="Short-chain dehydrogenase reductase"/>
    <property type="match status" value="1"/>
</dbReference>
<accession>A0A972FV78</accession>
<gene>
    <name evidence="4" type="ORF">HC757_01380</name>
</gene>
<reference evidence="4" key="1">
    <citation type="submission" date="2020-04" db="EMBL/GenBank/DDBJ databases">
        <title>Description of Shewanella salipaludis sp. nov., isolated from a salt marsh.</title>
        <authorList>
            <person name="Park S."/>
            <person name="Yoon J.-H."/>
        </authorList>
    </citation>
    <scope>NUCLEOTIDE SEQUENCE</scope>
    <source>
        <strain evidence="4">SHSM-M6</strain>
    </source>
</reference>
<protein>
    <submittedName>
        <fullName evidence="4">SDR family oxidoreductase</fullName>
    </submittedName>
</protein>
<comment type="caution">
    <text evidence="4">The sequence shown here is derived from an EMBL/GenBank/DDBJ whole genome shotgun (WGS) entry which is preliminary data.</text>
</comment>
<dbReference type="SUPFAM" id="SSF51735">
    <property type="entry name" value="NAD(P)-binding Rossmann-fold domains"/>
    <property type="match status" value="1"/>
</dbReference>
<dbReference type="GO" id="GO:0008670">
    <property type="term" value="F:2,4-dienoyl-CoA reductase (NADPH) activity"/>
    <property type="evidence" value="ECO:0007669"/>
    <property type="project" value="InterPro"/>
</dbReference>
<keyword evidence="3" id="KW-0560">Oxidoreductase</keyword>
<evidence type="ECO:0000256" key="1">
    <source>
        <dbReference type="ARBA" id="ARBA00006484"/>
    </source>
</evidence>
<evidence type="ECO:0000313" key="4">
    <source>
        <dbReference type="EMBL" id="NMH63838.1"/>
    </source>
</evidence>
<dbReference type="NCBIfam" id="NF005752">
    <property type="entry name" value="PRK07576.1"/>
    <property type="match status" value="1"/>
</dbReference>
<dbReference type="InterPro" id="IPR002347">
    <property type="entry name" value="SDR_fam"/>
</dbReference>
<dbReference type="EMBL" id="JAAXYH010000001">
    <property type="protein sequence ID" value="NMH63838.1"/>
    <property type="molecule type" value="Genomic_DNA"/>
</dbReference>
<dbReference type="PRINTS" id="PR00081">
    <property type="entry name" value="GDHRDH"/>
</dbReference>
<dbReference type="AlphaFoldDB" id="A0A972FV78"/>
<evidence type="ECO:0000256" key="3">
    <source>
        <dbReference type="ARBA" id="ARBA00023002"/>
    </source>
</evidence>
<dbReference type="InterPro" id="IPR045017">
    <property type="entry name" value="DECR2-like"/>
</dbReference>
<dbReference type="Gene3D" id="3.40.50.720">
    <property type="entry name" value="NAD(P)-binding Rossmann-like Domain"/>
    <property type="match status" value="1"/>
</dbReference>
<comment type="similarity">
    <text evidence="1">Belongs to the short-chain dehydrogenases/reductases (SDR) family.</text>
</comment>
<proteinExistence type="inferred from homology"/>
<dbReference type="PANTHER" id="PTHR43296">
    <property type="entry name" value="PEROXISOMAL 2,4-DIENOYL-COA REDUCTASE"/>
    <property type="match status" value="1"/>
</dbReference>
<organism evidence="4 5">
    <name type="scientific">Shewanella salipaludis</name>
    <dbReference type="NCBI Taxonomy" id="2723052"/>
    <lineage>
        <taxon>Bacteria</taxon>
        <taxon>Pseudomonadati</taxon>
        <taxon>Pseudomonadota</taxon>
        <taxon>Gammaproteobacteria</taxon>
        <taxon>Alteromonadales</taxon>
        <taxon>Shewanellaceae</taxon>
        <taxon>Shewanella</taxon>
    </lineage>
</organism>